<feature type="region of interest" description="Disordered" evidence="4">
    <location>
        <begin position="1"/>
        <end position="21"/>
    </location>
</feature>
<dbReference type="GO" id="GO:0003735">
    <property type="term" value="F:structural constituent of ribosome"/>
    <property type="evidence" value="ECO:0007669"/>
    <property type="project" value="InterPro"/>
</dbReference>
<dbReference type="Gene3D" id="3.30.1230.20">
    <property type="match status" value="1"/>
</dbReference>
<evidence type="ECO:0000256" key="4">
    <source>
        <dbReference type="SAM" id="MobiDB-lite"/>
    </source>
</evidence>
<dbReference type="GO" id="GO:0005840">
    <property type="term" value="C:ribosome"/>
    <property type="evidence" value="ECO:0007669"/>
    <property type="project" value="UniProtKB-KW"/>
</dbReference>
<dbReference type="GO" id="GO:1990904">
    <property type="term" value="C:ribonucleoprotein complex"/>
    <property type="evidence" value="ECO:0007669"/>
    <property type="project" value="UniProtKB-KW"/>
</dbReference>
<name>A0A8C0NDC3_CANLF</name>
<gene>
    <name evidence="5" type="primary">LOC119876172</name>
</gene>
<comment type="similarity">
    <text evidence="1">Belongs to the eukaryotic ribosomal protein eS21 family.</text>
</comment>
<evidence type="ECO:0000313" key="6">
    <source>
        <dbReference type="Proteomes" id="UP000694429"/>
    </source>
</evidence>
<reference evidence="5" key="1">
    <citation type="submission" date="2025-08" db="UniProtKB">
        <authorList>
            <consortium name="Ensembl"/>
        </authorList>
    </citation>
    <scope>IDENTIFICATION</scope>
</reference>
<dbReference type="PANTHER" id="PTHR10442">
    <property type="entry name" value="40S RIBOSOMAL PROTEIN S21"/>
    <property type="match status" value="1"/>
</dbReference>
<feature type="compositionally biased region" description="Low complexity" evidence="4">
    <location>
        <begin position="214"/>
        <end position="226"/>
    </location>
</feature>
<feature type="compositionally biased region" description="Pro residues" evidence="4">
    <location>
        <begin position="158"/>
        <end position="185"/>
    </location>
</feature>
<keyword evidence="2" id="KW-0689">Ribosomal protein</keyword>
<feature type="region of interest" description="Disordered" evidence="4">
    <location>
        <begin position="64"/>
        <end position="230"/>
    </location>
</feature>
<evidence type="ECO:0000256" key="1">
    <source>
        <dbReference type="ARBA" id="ARBA00010228"/>
    </source>
</evidence>
<dbReference type="Pfam" id="PF01249">
    <property type="entry name" value="Ribosomal_S21e"/>
    <property type="match status" value="1"/>
</dbReference>
<dbReference type="InterPro" id="IPR001931">
    <property type="entry name" value="Ribosomal_eS21"/>
</dbReference>
<dbReference type="Proteomes" id="UP000694429">
    <property type="component" value="Unassembled WGS sequence"/>
</dbReference>
<evidence type="ECO:0000256" key="3">
    <source>
        <dbReference type="ARBA" id="ARBA00023274"/>
    </source>
</evidence>
<dbReference type="Ensembl" id="ENSCAFT00030022046.1">
    <property type="protein sequence ID" value="ENSCAFP00030019229.1"/>
    <property type="gene ID" value="ENSCAFG00030011911.1"/>
</dbReference>
<dbReference type="GO" id="GO:0006412">
    <property type="term" value="P:translation"/>
    <property type="evidence" value="ECO:0007669"/>
    <property type="project" value="InterPro"/>
</dbReference>
<proteinExistence type="inferred from homology"/>
<accession>A0A8C0NDC3</accession>
<evidence type="ECO:0000313" key="5">
    <source>
        <dbReference type="Ensembl" id="ENSCAFP00030019229.1"/>
    </source>
</evidence>
<keyword evidence="3" id="KW-0687">Ribonucleoprotein</keyword>
<dbReference type="InterPro" id="IPR038579">
    <property type="entry name" value="Ribosomal_eS21_sf"/>
</dbReference>
<protein>
    <submittedName>
        <fullName evidence="5">Ribosomal protein S21</fullName>
    </submittedName>
</protein>
<evidence type="ECO:0000256" key="2">
    <source>
        <dbReference type="ARBA" id="ARBA00022980"/>
    </source>
</evidence>
<sequence>MSGQRPPGVLRPPPTAHRRAGGVCLRPAPALLRASTPYQTCNLQDFLQVRPSRADGLSLFLARSEPQAEGEAGSCGARPGPGSRLGWAEPGRAGPGRADLTRRPPSRPPFPQARSAPKPRVSHRRHQVQRPQARALFSPQSLWFQRLDPTPRQLGGVPRPPGPRPRPPHPGVPPPPVRAPPPARPPARRAGAPPHRRKRKCVRTDGGAPRPGSTRRGPAPPAHTAAGGRGASFLRWSSWWRQQVRPRHAERRRRVRGPVRAAEMVDKVTGRFNGQFKTYAICGAIRRMGESDDSILRLAKADGIVSKNF</sequence>
<dbReference type="AlphaFoldDB" id="A0A8C0NDC3"/>
<organism evidence="5 6">
    <name type="scientific">Canis lupus familiaris</name>
    <name type="common">Dog</name>
    <name type="synonym">Canis familiaris</name>
    <dbReference type="NCBI Taxonomy" id="9615"/>
    <lineage>
        <taxon>Eukaryota</taxon>
        <taxon>Metazoa</taxon>
        <taxon>Chordata</taxon>
        <taxon>Craniata</taxon>
        <taxon>Vertebrata</taxon>
        <taxon>Euteleostomi</taxon>
        <taxon>Mammalia</taxon>
        <taxon>Eutheria</taxon>
        <taxon>Laurasiatheria</taxon>
        <taxon>Carnivora</taxon>
        <taxon>Caniformia</taxon>
        <taxon>Canidae</taxon>
        <taxon>Canis</taxon>
    </lineage>
</organism>
<dbReference type="OrthoDB" id="278325at2759"/>